<feature type="transmembrane region" description="Helical" evidence="1">
    <location>
        <begin position="36"/>
        <end position="58"/>
    </location>
</feature>
<name>A0ABR1J1W8_9AGAR</name>
<evidence type="ECO:0000313" key="3">
    <source>
        <dbReference type="Proteomes" id="UP001498398"/>
    </source>
</evidence>
<feature type="transmembrane region" description="Helical" evidence="1">
    <location>
        <begin position="70"/>
        <end position="92"/>
    </location>
</feature>
<accession>A0ABR1J1W8</accession>
<evidence type="ECO:0000313" key="2">
    <source>
        <dbReference type="EMBL" id="KAK7447441.1"/>
    </source>
</evidence>
<protein>
    <submittedName>
        <fullName evidence="2">Uncharacterized protein</fullName>
    </submittedName>
</protein>
<keyword evidence="3" id="KW-1185">Reference proteome</keyword>
<comment type="caution">
    <text evidence="2">The sequence shown here is derived from an EMBL/GenBank/DDBJ whole genome shotgun (WGS) entry which is preliminary data.</text>
</comment>
<keyword evidence="1" id="KW-0472">Membrane</keyword>
<reference evidence="2 3" key="1">
    <citation type="submission" date="2024-01" db="EMBL/GenBank/DDBJ databases">
        <title>A draft genome for the cacao thread blight pathogen Marasmiellus scandens.</title>
        <authorList>
            <person name="Baruah I.K."/>
            <person name="Leung J."/>
            <person name="Bukari Y."/>
            <person name="Amoako-Attah I."/>
            <person name="Meinhardt L.W."/>
            <person name="Bailey B.A."/>
            <person name="Cohen S.P."/>
        </authorList>
    </citation>
    <scope>NUCLEOTIDE SEQUENCE [LARGE SCALE GENOMIC DNA]</scope>
    <source>
        <strain evidence="2 3">GH-19</strain>
    </source>
</reference>
<keyword evidence="1" id="KW-0812">Transmembrane</keyword>
<keyword evidence="1" id="KW-1133">Transmembrane helix</keyword>
<dbReference type="EMBL" id="JBANRG010000041">
    <property type="protein sequence ID" value="KAK7447441.1"/>
    <property type="molecule type" value="Genomic_DNA"/>
</dbReference>
<dbReference type="Proteomes" id="UP001498398">
    <property type="component" value="Unassembled WGS sequence"/>
</dbReference>
<organism evidence="2 3">
    <name type="scientific">Marasmiellus scandens</name>
    <dbReference type="NCBI Taxonomy" id="2682957"/>
    <lineage>
        <taxon>Eukaryota</taxon>
        <taxon>Fungi</taxon>
        <taxon>Dikarya</taxon>
        <taxon>Basidiomycota</taxon>
        <taxon>Agaricomycotina</taxon>
        <taxon>Agaricomycetes</taxon>
        <taxon>Agaricomycetidae</taxon>
        <taxon>Agaricales</taxon>
        <taxon>Marasmiineae</taxon>
        <taxon>Omphalotaceae</taxon>
        <taxon>Marasmiellus</taxon>
    </lineage>
</organism>
<sequence length="141" mass="15722">MSSPPNGQNQTVQPSAEELKQIGELLTLIGQLAVKMAVVFMIYGIYLAFTLLSAHVLLSRGIIKSKARLALFLVTVFELLVSTTYVVLVFVLDASTFTTMTATQLANPQWFYHFAWVLARYKIGLDFTTRLNVRVAGNMDM</sequence>
<evidence type="ECO:0000256" key="1">
    <source>
        <dbReference type="SAM" id="Phobius"/>
    </source>
</evidence>
<gene>
    <name evidence="2" type="ORF">VKT23_014150</name>
</gene>
<proteinExistence type="predicted"/>